<feature type="compositionally biased region" description="Basic residues" evidence="1">
    <location>
        <begin position="589"/>
        <end position="599"/>
    </location>
</feature>
<evidence type="ECO:0000256" key="1">
    <source>
        <dbReference type="SAM" id="MobiDB-lite"/>
    </source>
</evidence>
<keyword evidence="2" id="KW-1133">Transmembrane helix</keyword>
<comment type="caution">
    <text evidence="3">The sequence shown here is derived from an EMBL/GenBank/DDBJ whole genome shotgun (WGS) entry which is preliminary data.</text>
</comment>
<evidence type="ECO:0000313" key="3">
    <source>
        <dbReference type="EMBL" id="KAG6457475.1"/>
    </source>
</evidence>
<dbReference type="Proteomes" id="UP000791440">
    <property type="component" value="Unassembled WGS sequence"/>
</dbReference>
<proteinExistence type="predicted"/>
<accession>A0A922CS52</accession>
<reference evidence="3" key="1">
    <citation type="journal article" date="2016" name="Insect Biochem. Mol. Biol.">
        <title>Multifaceted biological insights from a draft genome sequence of the tobacco hornworm moth, Manduca sexta.</title>
        <authorList>
            <person name="Kanost M.R."/>
            <person name="Arrese E.L."/>
            <person name="Cao X."/>
            <person name="Chen Y.R."/>
            <person name="Chellapilla S."/>
            <person name="Goldsmith M.R."/>
            <person name="Grosse-Wilde E."/>
            <person name="Heckel D.G."/>
            <person name="Herndon N."/>
            <person name="Jiang H."/>
            <person name="Papanicolaou A."/>
            <person name="Qu J."/>
            <person name="Soulages J.L."/>
            <person name="Vogel H."/>
            <person name="Walters J."/>
            <person name="Waterhouse R.M."/>
            <person name="Ahn S.J."/>
            <person name="Almeida F.C."/>
            <person name="An C."/>
            <person name="Aqrawi P."/>
            <person name="Bretschneider A."/>
            <person name="Bryant W.B."/>
            <person name="Bucks S."/>
            <person name="Chao H."/>
            <person name="Chevignon G."/>
            <person name="Christen J.M."/>
            <person name="Clarke D.F."/>
            <person name="Dittmer N.T."/>
            <person name="Ferguson L.C.F."/>
            <person name="Garavelou S."/>
            <person name="Gordon K.H.J."/>
            <person name="Gunaratna R.T."/>
            <person name="Han Y."/>
            <person name="Hauser F."/>
            <person name="He Y."/>
            <person name="Heidel-Fischer H."/>
            <person name="Hirsh A."/>
            <person name="Hu Y."/>
            <person name="Jiang H."/>
            <person name="Kalra D."/>
            <person name="Klinner C."/>
            <person name="Konig C."/>
            <person name="Kovar C."/>
            <person name="Kroll A.R."/>
            <person name="Kuwar S.S."/>
            <person name="Lee S.L."/>
            <person name="Lehman R."/>
            <person name="Li K."/>
            <person name="Li Z."/>
            <person name="Liang H."/>
            <person name="Lovelace S."/>
            <person name="Lu Z."/>
            <person name="Mansfield J.H."/>
            <person name="McCulloch K.J."/>
            <person name="Mathew T."/>
            <person name="Morton B."/>
            <person name="Muzny D.M."/>
            <person name="Neunemann D."/>
            <person name="Ongeri F."/>
            <person name="Pauchet Y."/>
            <person name="Pu L.L."/>
            <person name="Pyrousis I."/>
            <person name="Rao X.J."/>
            <person name="Redding A."/>
            <person name="Roesel C."/>
            <person name="Sanchez-Gracia A."/>
            <person name="Schaack S."/>
            <person name="Shukla A."/>
            <person name="Tetreau G."/>
            <person name="Wang Y."/>
            <person name="Xiong G.H."/>
            <person name="Traut W."/>
            <person name="Walsh T.K."/>
            <person name="Worley K.C."/>
            <person name="Wu D."/>
            <person name="Wu W."/>
            <person name="Wu Y.Q."/>
            <person name="Zhang X."/>
            <person name="Zou Z."/>
            <person name="Zucker H."/>
            <person name="Briscoe A.D."/>
            <person name="Burmester T."/>
            <person name="Clem R.J."/>
            <person name="Feyereisen R."/>
            <person name="Grimmelikhuijzen C.J.P."/>
            <person name="Hamodrakas S.J."/>
            <person name="Hansson B.S."/>
            <person name="Huguet E."/>
            <person name="Jermiin L.S."/>
            <person name="Lan Q."/>
            <person name="Lehman H.K."/>
            <person name="Lorenzen M."/>
            <person name="Merzendorfer H."/>
            <person name="Michalopoulos I."/>
            <person name="Morton D.B."/>
            <person name="Muthukrishnan S."/>
            <person name="Oakeshott J.G."/>
            <person name="Palmer W."/>
            <person name="Park Y."/>
            <person name="Passarelli A.L."/>
            <person name="Rozas J."/>
            <person name="Schwartz L.M."/>
            <person name="Smith W."/>
            <person name="Southgate A."/>
            <person name="Vilcinskas A."/>
            <person name="Vogt R."/>
            <person name="Wang P."/>
            <person name="Werren J."/>
            <person name="Yu X.Q."/>
            <person name="Zhou J.J."/>
            <person name="Brown S.J."/>
            <person name="Scherer S.E."/>
            <person name="Richards S."/>
            <person name="Blissard G.W."/>
        </authorList>
    </citation>
    <scope>NUCLEOTIDE SEQUENCE</scope>
</reference>
<feature type="transmembrane region" description="Helical" evidence="2">
    <location>
        <begin position="384"/>
        <end position="406"/>
    </location>
</feature>
<evidence type="ECO:0000313" key="4">
    <source>
        <dbReference type="Proteomes" id="UP000791440"/>
    </source>
</evidence>
<feature type="transmembrane region" description="Helical" evidence="2">
    <location>
        <begin position="766"/>
        <end position="787"/>
    </location>
</feature>
<keyword evidence="4" id="KW-1185">Reference proteome</keyword>
<sequence>MDLHRLKVVKFDRSTENNFNVNEIIGDVTKETNCFIINETGKKMEHHNSTHNTKQKILGAFNIHKSKSEPLKGFSKEKKIIKHVRRKAISFDDIKNNFNYKHNLFNSECFSKLMKGKKILDRNKEIKVLFASEVSRLTKRDRNVYCSTKLRNTKVGTLRKKSNSCYDVFGFQNRKCSYDHTTKQYRCDKGCITKKFSKLQSRLNKIHKLSQPKTEPKSVIEHQSVKILKPSKIRDVKSESDCCVCTRAQHYNLVCFPDNNHSTFRGKPIVNPKNIPKYPSAYFPDCNCVNQQVSVTPSRLQVRKKNVGDAAVATSRSLCNTCTSMKPTRAKRASGPFCRICKIPKSIRKRDVPCHSLGATKKIFSNHTSSRNLQNKIRTIFKCILLGLVVIAWSPCIITVLLCWILTYPLRPQYIKTSGCENEECLHKQTPLCHIMGGVKCLGDKAAYSIKAMLSLLRSNEEDEHLQDRPASYSRGCPDPKKKYTLFYTDHRGWRMKPIRDKNLHLYNGDVEEFQDPNSMPGQNTGRKKNIIKKCCGCKLRKAEKDINIDTTLHHPETKKNQSQNTKMRKHVYRRSQRLNGEGKSLKHEVHRPRIRSKSHPMPYDSHIRPCEKLPVKYPPCLRNSRSSPLPLNNNIAKRKCKSRFTQRLPNCCELCERRKQNNISLKEVNRSCHNKKVHPRCVSNKHRKKEKSYLKRLWNYIRCSWDELERVVDETEDVAWKDEIKCDMYWLTLQQKQFPWLYQHCPCLYPCFTVWFNCIKSTWHMAVYTLSFCVWCPVMFGCYIFSELFWQCLK</sequence>
<dbReference type="EMBL" id="JH668548">
    <property type="protein sequence ID" value="KAG6457475.1"/>
    <property type="molecule type" value="Genomic_DNA"/>
</dbReference>
<keyword evidence="2" id="KW-0472">Membrane</keyword>
<protein>
    <submittedName>
        <fullName evidence="3">Uncharacterized protein</fullName>
    </submittedName>
</protein>
<organism evidence="3 4">
    <name type="scientific">Manduca sexta</name>
    <name type="common">Tobacco hawkmoth</name>
    <name type="synonym">Tobacco hornworm</name>
    <dbReference type="NCBI Taxonomy" id="7130"/>
    <lineage>
        <taxon>Eukaryota</taxon>
        <taxon>Metazoa</taxon>
        <taxon>Ecdysozoa</taxon>
        <taxon>Arthropoda</taxon>
        <taxon>Hexapoda</taxon>
        <taxon>Insecta</taxon>
        <taxon>Pterygota</taxon>
        <taxon>Neoptera</taxon>
        <taxon>Endopterygota</taxon>
        <taxon>Lepidoptera</taxon>
        <taxon>Glossata</taxon>
        <taxon>Ditrysia</taxon>
        <taxon>Bombycoidea</taxon>
        <taxon>Sphingidae</taxon>
        <taxon>Sphinginae</taxon>
        <taxon>Sphingini</taxon>
        <taxon>Manduca</taxon>
    </lineage>
</organism>
<name>A0A922CS52_MANSE</name>
<keyword evidence="2" id="KW-0812">Transmembrane</keyword>
<gene>
    <name evidence="3" type="ORF">O3G_MSEX010334</name>
</gene>
<reference evidence="3" key="2">
    <citation type="submission" date="2020-12" db="EMBL/GenBank/DDBJ databases">
        <authorList>
            <person name="Kanost M."/>
        </authorList>
    </citation>
    <scope>NUCLEOTIDE SEQUENCE</scope>
</reference>
<evidence type="ECO:0000256" key="2">
    <source>
        <dbReference type="SAM" id="Phobius"/>
    </source>
</evidence>
<dbReference type="AlphaFoldDB" id="A0A922CS52"/>
<dbReference type="OrthoDB" id="7493881at2759"/>
<feature type="region of interest" description="Disordered" evidence="1">
    <location>
        <begin position="584"/>
        <end position="608"/>
    </location>
</feature>